<keyword evidence="3 6" id="KW-0812">Transmembrane</keyword>
<gene>
    <name evidence="7" type="ORF">IC612_04895</name>
</gene>
<evidence type="ECO:0000256" key="5">
    <source>
        <dbReference type="ARBA" id="ARBA00023136"/>
    </source>
</evidence>
<feature type="transmembrane region" description="Helical" evidence="6">
    <location>
        <begin position="121"/>
        <end position="137"/>
    </location>
</feature>
<keyword evidence="4 6" id="KW-1133">Transmembrane helix</keyword>
<accession>A0A930YVL4</accession>
<comment type="subcellular location">
    <subcellularLocation>
        <location evidence="1">Cell membrane</location>
        <topology evidence="1">Multi-pass membrane protein</topology>
    </subcellularLocation>
</comment>
<feature type="transmembrane region" description="Helical" evidence="6">
    <location>
        <begin position="451"/>
        <end position="469"/>
    </location>
</feature>
<feature type="transmembrane region" description="Helical" evidence="6">
    <location>
        <begin position="303"/>
        <end position="330"/>
    </location>
</feature>
<feature type="transmembrane region" description="Helical" evidence="6">
    <location>
        <begin position="368"/>
        <end position="387"/>
    </location>
</feature>
<evidence type="ECO:0000256" key="6">
    <source>
        <dbReference type="SAM" id="Phobius"/>
    </source>
</evidence>
<dbReference type="EMBL" id="JADKYY010000005">
    <property type="protein sequence ID" value="MBF5027131.1"/>
    <property type="molecule type" value="Genomic_DNA"/>
</dbReference>
<name>A0A930YVL4_9FLAO</name>
<reference evidence="7" key="1">
    <citation type="submission" date="2020-11" db="EMBL/GenBank/DDBJ databases">
        <title>Genome seq and assembly of Planobacterium sp.</title>
        <authorList>
            <person name="Chhetri G."/>
        </authorList>
    </citation>
    <scope>NUCLEOTIDE SEQUENCE</scope>
    <source>
        <strain evidence="7">GCR5</strain>
    </source>
</reference>
<feature type="transmembrane region" description="Helical" evidence="6">
    <location>
        <begin position="88"/>
        <end position="109"/>
    </location>
</feature>
<dbReference type="AlphaFoldDB" id="A0A930YVL4"/>
<evidence type="ECO:0000256" key="3">
    <source>
        <dbReference type="ARBA" id="ARBA00022692"/>
    </source>
</evidence>
<dbReference type="GO" id="GO:0005886">
    <property type="term" value="C:plasma membrane"/>
    <property type="evidence" value="ECO:0007669"/>
    <property type="project" value="UniProtKB-SubCell"/>
</dbReference>
<feature type="transmembrane region" description="Helical" evidence="6">
    <location>
        <begin position="158"/>
        <end position="175"/>
    </location>
</feature>
<feature type="transmembrane region" description="Helical" evidence="6">
    <location>
        <begin position="181"/>
        <end position="200"/>
    </location>
</feature>
<sequence>MSSYKIILKTTGLFASLRVLSILINIATSKLIAVLVGASGIGLYGIYTNALSLITTISDLGVSKSSIRNIAKAEGTGNKSEVEKTISLVSQIIYITGAIGSIITILLSYQISKWSFGDSSYWLSFVLLGICVFFTILKNGQSAILQGLRKYKLITNSTILSSLISFIISIPLIYFFKEKSIVYIILSGAFIAFIVTNIYLKKIDYQHATQKVKLTKENSSELIRLGLAMMLVSFLVALSGYIIRAFISNYGSVDDLGFFQAGFQIISGYFGIIFTSMTTDYFPRISAIQDDNEKLTQEVNQQAIITLLLICPLVVILPFLMPLVIEILYAKGFEATVDYVNIALFGIIFQAGSQTMGMILLAKNNAKVFTVSVFLFQTIFLILNILGYKYYGILGLGITFSINMLIHIIGVQVLNYVLYKISFNKHFFITFALVLLFALAANFTIRLNEVYQYVFGAVIILGSFAFVMMRLKKLLKINSFVGFIKNKLRGSNKKNV</sequence>
<evidence type="ECO:0000256" key="4">
    <source>
        <dbReference type="ARBA" id="ARBA00022989"/>
    </source>
</evidence>
<dbReference type="InterPro" id="IPR050833">
    <property type="entry name" value="Poly_Biosynth_Transport"/>
</dbReference>
<keyword evidence="5 6" id="KW-0472">Membrane</keyword>
<evidence type="ECO:0000256" key="2">
    <source>
        <dbReference type="ARBA" id="ARBA00022475"/>
    </source>
</evidence>
<protein>
    <submittedName>
        <fullName evidence="7">Oligosaccharide flippase family protein</fullName>
    </submittedName>
</protein>
<comment type="caution">
    <text evidence="7">The sequence shown here is derived from an EMBL/GenBank/DDBJ whole genome shotgun (WGS) entry which is preliminary data.</text>
</comment>
<organism evidence="7 8">
    <name type="scientific">Planobacterium oryzisoli</name>
    <dbReference type="NCBI Taxonomy" id="2771435"/>
    <lineage>
        <taxon>Bacteria</taxon>
        <taxon>Pseudomonadati</taxon>
        <taxon>Bacteroidota</taxon>
        <taxon>Flavobacteriia</taxon>
        <taxon>Flavobacteriales</taxon>
        <taxon>Weeksellaceae</taxon>
        <taxon>Chryseobacterium group</taxon>
        <taxon>Chryseobacterium</taxon>
    </lineage>
</organism>
<evidence type="ECO:0000313" key="8">
    <source>
        <dbReference type="Proteomes" id="UP000694480"/>
    </source>
</evidence>
<evidence type="ECO:0000313" key="7">
    <source>
        <dbReference type="EMBL" id="MBF5027131.1"/>
    </source>
</evidence>
<feature type="transmembrane region" description="Helical" evidence="6">
    <location>
        <begin position="263"/>
        <end position="282"/>
    </location>
</feature>
<feature type="transmembrane region" description="Helical" evidence="6">
    <location>
        <begin position="221"/>
        <end position="243"/>
    </location>
</feature>
<dbReference type="PANTHER" id="PTHR30250">
    <property type="entry name" value="PST FAMILY PREDICTED COLANIC ACID TRANSPORTER"/>
    <property type="match status" value="1"/>
</dbReference>
<dbReference type="RefSeq" id="WP_194739064.1">
    <property type="nucleotide sequence ID" value="NZ_JADKYY010000005.1"/>
</dbReference>
<feature type="transmembrane region" description="Helical" evidence="6">
    <location>
        <begin position="393"/>
        <end position="419"/>
    </location>
</feature>
<dbReference type="Proteomes" id="UP000694480">
    <property type="component" value="Unassembled WGS sequence"/>
</dbReference>
<feature type="transmembrane region" description="Helical" evidence="6">
    <location>
        <begin position="426"/>
        <end position="445"/>
    </location>
</feature>
<evidence type="ECO:0000256" key="1">
    <source>
        <dbReference type="ARBA" id="ARBA00004651"/>
    </source>
</evidence>
<keyword evidence="2" id="KW-1003">Cell membrane</keyword>
<feature type="transmembrane region" description="Helical" evidence="6">
    <location>
        <begin position="342"/>
        <end position="361"/>
    </location>
</feature>
<proteinExistence type="predicted"/>
<feature type="transmembrane region" description="Helical" evidence="6">
    <location>
        <begin position="41"/>
        <end position="62"/>
    </location>
</feature>
<feature type="transmembrane region" description="Helical" evidence="6">
    <location>
        <begin position="12"/>
        <end position="35"/>
    </location>
</feature>
<dbReference type="Pfam" id="PF13440">
    <property type="entry name" value="Polysacc_synt_3"/>
    <property type="match status" value="1"/>
</dbReference>
<dbReference type="PANTHER" id="PTHR30250:SF11">
    <property type="entry name" value="O-ANTIGEN TRANSPORTER-RELATED"/>
    <property type="match status" value="1"/>
</dbReference>
<keyword evidence="8" id="KW-1185">Reference proteome</keyword>